<dbReference type="HAMAP" id="MF_00812">
    <property type="entry name" value="Thiopur_methtran"/>
    <property type="match status" value="1"/>
</dbReference>
<dbReference type="GO" id="GO:0032259">
    <property type="term" value="P:methylation"/>
    <property type="evidence" value="ECO:0007669"/>
    <property type="project" value="UniProtKB-KW"/>
</dbReference>
<dbReference type="PIRSF" id="PIRSF023956">
    <property type="entry name" value="Thiopurine_S-methyltransferase"/>
    <property type="match status" value="1"/>
</dbReference>
<keyword evidence="7 10" id="KW-0808">Transferase</keyword>
<dbReference type="InterPro" id="IPR022474">
    <property type="entry name" value="Thiopur_S-MeTfrase_Se/Te_detox"/>
</dbReference>
<dbReference type="AlphaFoldDB" id="A0A6N4QEF5"/>
<gene>
    <name evidence="10" type="primary">tmpT</name>
    <name evidence="10" type="ORF">EHQ83_15640</name>
</gene>
<dbReference type="PANTHER" id="PTHR10259">
    <property type="entry name" value="THIOPURINE S-METHYLTRANSFERASE"/>
    <property type="match status" value="1"/>
</dbReference>
<evidence type="ECO:0000256" key="5">
    <source>
        <dbReference type="ARBA" id="ARBA00022490"/>
    </source>
</evidence>
<dbReference type="Pfam" id="PF05724">
    <property type="entry name" value="TPMT"/>
    <property type="match status" value="1"/>
</dbReference>
<comment type="similarity">
    <text evidence="3">Belongs to the class I-like SAM-binding methyltransferase superfamily. TPMT family.</text>
</comment>
<keyword evidence="8" id="KW-0949">S-adenosyl-L-methionine</keyword>
<dbReference type="NCBIfam" id="TIGR03840">
    <property type="entry name" value="TMPT_Se_Te"/>
    <property type="match status" value="1"/>
</dbReference>
<evidence type="ECO:0000256" key="7">
    <source>
        <dbReference type="ARBA" id="ARBA00022679"/>
    </source>
</evidence>
<accession>A0A6N4QEF5</accession>
<proteinExistence type="inferred from homology"/>
<dbReference type="InterPro" id="IPR008854">
    <property type="entry name" value="TPMT"/>
</dbReference>
<keyword evidence="5" id="KW-0963">Cytoplasm</keyword>
<dbReference type="InterPro" id="IPR025835">
    <property type="entry name" value="Thiopurine_S-MeTrfase"/>
</dbReference>
<dbReference type="SUPFAM" id="SSF53335">
    <property type="entry name" value="S-adenosyl-L-methionine-dependent methyltransferases"/>
    <property type="match status" value="1"/>
</dbReference>
<evidence type="ECO:0000256" key="2">
    <source>
        <dbReference type="ARBA" id="ARBA00004496"/>
    </source>
</evidence>
<organism evidence="10 11">
    <name type="scientific">Leptospira yasudae</name>
    <dbReference type="NCBI Taxonomy" id="2202201"/>
    <lineage>
        <taxon>Bacteria</taxon>
        <taxon>Pseudomonadati</taxon>
        <taxon>Spirochaetota</taxon>
        <taxon>Spirochaetia</taxon>
        <taxon>Leptospirales</taxon>
        <taxon>Leptospiraceae</taxon>
        <taxon>Leptospira</taxon>
    </lineage>
</organism>
<dbReference type="FunFam" id="3.40.50.150:FF:000101">
    <property type="entry name" value="Thiopurine S-methyltransferase"/>
    <property type="match status" value="1"/>
</dbReference>
<comment type="catalytic activity">
    <reaction evidence="1">
        <text>S-adenosyl-L-methionine + a thiopurine = S-adenosyl-L-homocysteine + a thiopurine S-methylether.</text>
        <dbReference type="EC" id="2.1.1.67"/>
    </reaction>
</comment>
<dbReference type="Gene3D" id="3.40.50.150">
    <property type="entry name" value="Vaccinia Virus protein VP39"/>
    <property type="match status" value="1"/>
</dbReference>
<dbReference type="EMBL" id="RQGM01000062">
    <property type="protein sequence ID" value="TGL81284.1"/>
    <property type="molecule type" value="Genomic_DNA"/>
</dbReference>
<dbReference type="EC" id="2.1.1.67" evidence="4 9"/>
<protein>
    <recommendedName>
        <fullName evidence="4 9">Thiopurine S-methyltransferase</fullName>
        <ecNumber evidence="4 9">2.1.1.67</ecNumber>
    </recommendedName>
</protein>
<dbReference type="InterPro" id="IPR029063">
    <property type="entry name" value="SAM-dependent_MTases_sf"/>
</dbReference>
<dbReference type="RefSeq" id="WP_135573392.1">
    <property type="nucleotide sequence ID" value="NZ_RQGK01000065.1"/>
</dbReference>
<dbReference type="PROSITE" id="PS51585">
    <property type="entry name" value="SAM_MT_TPMT"/>
    <property type="match status" value="1"/>
</dbReference>
<dbReference type="GO" id="GO:0010038">
    <property type="term" value="P:response to metal ion"/>
    <property type="evidence" value="ECO:0007669"/>
    <property type="project" value="InterPro"/>
</dbReference>
<evidence type="ECO:0000313" key="11">
    <source>
        <dbReference type="Proteomes" id="UP000297613"/>
    </source>
</evidence>
<evidence type="ECO:0000313" key="10">
    <source>
        <dbReference type="EMBL" id="TGL81284.1"/>
    </source>
</evidence>
<evidence type="ECO:0000256" key="8">
    <source>
        <dbReference type="ARBA" id="ARBA00022691"/>
    </source>
</evidence>
<reference evidence="10 11" key="1">
    <citation type="journal article" date="2019" name="PLoS Negl. Trop. Dis.">
        <title>Revisiting the worldwide diversity of Leptospira species in the environment.</title>
        <authorList>
            <person name="Vincent A.T."/>
            <person name="Schiettekatte O."/>
            <person name="Bourhy P."/>
            <person name="Veyrier F.J."/>
            <person name="Picardeau M."/>
        </authorList>
    </citation>
    <scope>NUCLEOTIDE SEQUENCE [LARGE SCALE GENOMIC DNA]</scope>
    <source>
        <strain evidence="10 11">201702445</strain>
    </source>
</reference>
<evidence type="ECO:0000256" key="4">
    <source>
        <dbReference type="ARBA" id="ARBA00011905"/>
    </source>
</evidence>
<name>A0A6N4QEF5_9LEPT</name>
<dbReference type="GO" id="GO:0008119">
    <property type="term" value="F:thiopurine S-methyltransferase activity"/>
    <property type="evidence" value="ECO:0007669"/>
    <property type="project" value="UniProtKB-UniRule"/>
</dbReference>
<evidence type="ECO:0000256" key="6">
    <source>
        <dbReference type="ARBA" id="ARBA00022603"/>
    </source>
</evidence>
<dbReference type="PANTHER" id="PTHR10259:SF11">
    <property type="entry name" value="THIOPURINE S-METHYLTRANSFERASE"/>
    <property type="match status" value="1"/>
</dbReference>
<comment type="caution">
    <text evidence="10">The sequence shown here is derived from an EMBL/GenBank/DDBJ whole genome shotgun (WGS) entry which is preliminary data.</text>
</comment>
<evidence type="ECO:0000256" key="9">
    <source>
        <dbReference type="NCBIfam" id="TIGR03840"/>
    </source>
</evidence>
<keyword evidence="6 10" id="KW-0489">Methyltransferase</keyword>
<sequence>MEASFWYQRWGKNEIAFHEKEANPFLVEHFKKLSIPENGRVFVPLCGKTLDISWLLSKGYRVAGAELSQIAIDQLFAQLGVEPKIKKLDSLDHYSAENIDIFVGDIFLLSKEILGPIDAIYDRAALVALPEEMRNRYTNHILNLTNSAPQLLICYEYDQNSMEGPPFSVSNEEVNRHYMEKYDPNLIVSKEVIGGLKGKCKAIENVWLLRKV</sequence>
<dbReference type="GO" id="GO:0005737">
    <property type="term" value="C:cytoplasm"/>
    <property type="evidence" value="ECO:0007669"/>
    <property type="project" value="UniProtKB-SubCell"/>
</dbReference>
<evidence type="ECO:0000256" key="3">
    <source>
        <dbReference type="ARBA" id="ARBA00008145"/>
    </source>
</evidence>
<dbReference type="Proteomes" id="UP000297613">
    <property type="component" value="Unassembled WGS sequence"/>
</dbReference>
<evidence type="ECO:0000256" key="1">
    <source>
        <dbReference type="ARBA" id="ARBA00000903"/>
    </source>
</evidence>
<dbReference type="NCBIfam" id="NF009732">
    <property type="entry name" value="PRK13255.1"/>
    <property type="match status" value="1"/>
</dbReference>
<comment type="subcellular location">
    <subcellularLocation>
        <location evidence="2">Cytoplasm</location>
    </subcellularLocation>
</comment>